<reference evidence="3 4" key="1">
    <citation type="submission" date="2020-05" db="EMBL/GenBank/DDBJ databases">
        <authorList>
            <person name="Niu N."/>
        </authorList>
    </citation>
    <scope>NUCLEOTIDE SEQUENCE [LARGE SCALE GENOMIC DNA]</scope>
    <source>
        <strain evidence="3 4">3340-03</strain>
    </source>
</reference>
<dbReference type="Proteomes" id="UP000537862">
    <property type="component" value="Unassembled WGS sequence"/>
</dbReference>
<dbReference type="GO" id="GO:0016740">
    <property type="term" value="F:transferase activity"/>
    <property type="evidence" value="ECO:0007669"/>
    <property type="project" value="UniProtKB-KW"/>
</dbReference>
<dbReference type="PANTHER" id="PTHR43842">
    <property type="entry name" value="PROPIONYL-COA CARBOXYLASE BETA CHAIN"/>
    <property type="match status" value="1"/>
</dbReference>
<dbReference type="GO" id="GO:0004658">
    <property type="term" value="F:propionyl-CoA carboxylase activity"/>
    <property type="evidence" value="ECO:0007669"/>
    <property type="project" value="TreeGrafter"/>
</dbReference>
<comment type="caution">
    <text evidence="3">The sequence shown here is derived from an EMBL/GenBank/DDBJ whole genome shotgun (WGS) entry which is preliminary data.</text>
</comment>
<keyword evidence="3" id="KW-0808">Transferase</keyword>
<dbReference type="InterPro" id="IPR051047">
    <property type="entry name" value="AccD/PCCB"/>
</dbReference>
<dbReference type="PANTHER" id="PTHR43842:SF2">
    <property type="entry name" value="PROPIONYL-COA CARBOXYLASE BETA CHAIN, MITOCHONDRIAL"/>
    <property type="match status" value="1"/>
</dbReference>
<evidence type="ECO:0000313" key="4">
    <source>
        <dbReference type="Proteomes" id="UP000537862"/>
    </source>
</evidence>
<sequence length="515" mass="56912">MSWQPEIDELEYRKKLALALGGPEKVKRHKDAGKLTVRERVDLYVDKESFREIGSLTGRGQYDAQGKLVGFTPSNLVMGRAMVNGSPVVVVGDDFTVRGGANDGVVGDKLIYAERMAHDLQIPMVRLVDGTGGGGSVKNIELKGHTLIPTMKVWEHVVENLMTVPVVAMALGSVAGMGAARVAASHYSVMVKGTSQLFNAGPPVVAKIGEVIDKNDLGGSQIHTRNGVVDDEVNSEQEAFERTRKFLSYLPKSVFDLAPRAEVQDDPYRQEEWLIEAIPRDPRKVYKIRPIVEAIVDKGSFFEIGKHWGKAIVTGLARVDGWSVAIVASDPYFYGGGWDKDTTEKFTRFIDLAQTFHIPVINFVDIAGFQIGSAAEKAGIMRYGVRALSAVYQATIPWCSFIIRRAYGVAAAGHQHMGRHNFRYAWPSGNWGSLPIEGGLDVAYKAEIEGADDPVQKRQEIEQRVRRLTSPFLSAEAFVIEDIIDPRETRRLACEFVNTVIPLLKPGRNQFGYRP</sequence>
<dbReference type="RefSeq" id="WP_171681143.1">
    <property type="nucleotide sequence ID" value="NZ_JABGBN010000009.1"/>
</dbReference>
<dbReference type="PROSITE" id="PS50980">
    <property type="entry name" value="COA_CT_NTER"/>
    <property type="match status" value="1"/>
</dbReference>
<dbReference type="InterPro" id="IPR034733">
    <property type="entry name" value="AcCoA_carboxyl_beta"/>
</dbReference>
<dbReference type="EMBL" id="JABGBN010000009">
    <property type="protein sequence ID" value="NOL52458.1"/>
    <property type="molecule type" value="Genomic_DNA"/>
</dbReference>
<dbReference type="SUPFAM" id="SSF52096">
    <property type="entry name" value="ClpP/crotonase"/>
    <property type="match status" value="2"/>
</dbReference>
<proteinExistence type="predicted"/>
<dbReference type="Gene3D" id="3.90.226.10">
    <property type="entry name" value="2-enoyl-CoA Hydratase, Chain A, domain 1"/>
    <property type="match status" value="2"/>
</dbReference>
<dbReference type="InterPro" id="IPR029045">
    <property type="entry name" value="ClpP/crotonase-like_dom_sf"/>
</dbReference>
<gene>
    <name evidence="3" type="ORF">HKX39_09805</name>
</gene>
<evidence type="ECO:0000259" key="1">
    <source>
        <dbReference type="PROSITE" id="PS50980"/>
    </source>
</evidence>
<name>A0A849PAD2_9BURK</name>
<dbReference type="InterPro" id="IPR011763">
    <property type="entry name" value="COA_CT_C"/>
</dbReference>
<keyword evidence="4" id="KW-1185">Reference proteome</keyword>
<dbReference type="PROSITE" id="PS50989">
    <property type="entry name" value="COA_CT_CTER"/>
    <property type="match status" value="1"/>
</dbReference>
<evidence type="ECO:0000259" key="2">
    <source>
        <dbReference type="PROSITE" id="PS50989"/>
    </source>
</evidence>
<dbReference type="InterPro" id="IPR011762">
    <property type="entry name" value="COA_CT_N"/>
</dbReference>
<accession>A0A849PAD2</accession>
<evidence type="ECO:0000313" key="3">
    <source>
        <dbReference type="EMBL" id="NOL52458.1"/>
    </source>
</evidence>
<dbReference type="Pfam" id="PF01039">
    <property type="entry name" value="Carboxyl_trans"/>
    <property type="match status" value="1"/>
</dbReference>
<protein>
    <submittedName>
        <fullName evidence="3">Methylmalonyl-CoA carboxyltransferase</fullName>
    </submittedName>
</protein>
<feature type="domain" description="CoA carboxyltransferase C-terminal" evidence="2">
    <location>
        <begin position="266"/>
        <end position="515"/>
    </location>
</feature>
<organism evidence="3 4">
    <name type="scientific">Pelistega suis</name>
    <dbReference type="NCBI Taxonomy" id="1631957"/>
    <lineage>
        <taxon>Bacteria</taxon>
        <taxon>Pseudomonadati</taxon>
        <taxon>Pseudomonadota</taxon>
        <taxon>Betaproteobacteria</taxon>
        <taxon>Burkholderiales</taxon>
        <taxon>Alcaligenaceae</taxon>
        <taxon>Pelistega</taxon>
    </lineage>
</organism>
<dbReference type="AlphaFoldDB" id="A0A849PAD2"/>
<feature type="domain" description="CoA carboxyltransferase N-terminal" evidence="1">
    <location>
        <begin position="1"/>
        <end position="262"/>
    </location>
</feature>